<comment type="caution">
    <text evidence="1">The sequence shown here is derived from an EMBL/GenBank/DDBJ whole genome shotgun (WGS) entry which is preliminary data.</text>
</comment>
<dbReference type="Proteomes" id="UP001189429">
    <property type="component" value="Unassembled WGS sequence"/>
</dbReference>
<organism evidence="1 2">
    <name type="scientific">Prorocentrum cordatum</name>
    <dbReference type="NCBI Taxonomy" id="2364126"/>
    <lineage>
        <taxon>Eukaryota</taxon>
        <taxon>Sar</taxon>
        <taxon>Alveolata</taxon>
        <taxon>Dinophyceae</taxon>
        <taxon>Prorocentrales</taxon>
        <taxon>Prorocentraceae</taxon>
        <taxon>Prorocentrum</taxon>
    </lineage>
</organism>
<name>A0ABN9WDB4_9DINO</name>
<accession>A0ABN9WDB4</accession>
<sequence length="62" mass="6662">DVDGMIDNEVASTLLSTGRESMEFTGSKMCVCANDESVDRADVAKGVIADFQIGRFAEASWD</sequence>
<evidence type="ECO:0000313" key="2">
    <source>
        <dbReference type="Proteomes" id="UP001189429"/>
    </source>
</evidence>
<evidence type="ECO:0000313" key="1">
    <source>
        <dbReference type="EMBL" id="CAK0884314.1"/>
    </source>
</evidence>
<proteinExistence type="predicted"/>
<feature type="non-terminal residue" evidence="1">
    <location>
        <position position="1"/>
    </location>
</feature>
<dbReference type="EMBL" id="CAUYUJ010018528">
    <property type="protein sequence ID" value="CAK0884314.1"/>
    <property type="molecule type" value="Genomic_DNA"/>
</dbReference>
<keyword evidence="2" id="KW-1185">Reference proteome</keyword>
<protein>
    <submittedName>
        <fullName evidence="1">Uncharacterized protein</fullName>
    </submittedName>
</protein>
<gene>
    <name evidence="1" type="ORF">PCOR1329_LOCUS66293</name>
</gene>
<reference evidence="1" key="1">
    <citation type="submission" date="2023-10" db="EMBL/GenBank/DDBJ databases">
        <authorList>
            <person name="Chen Y."/>
            <person name="Shah S."/>
            <person name="Dougan E. K."/>
            <person name="Thang M."/>
            <person name="Chan C."/>
        </authorList>
    </citation>
    <scope>NUCLEOTIDE SEQUENCE [LARGE SCALE GENOMIC DNA]</scope>
</reference>